<proteinExistence type="predicted"/>
<protein>
    <submittedName>
        <fullName evidence="1">Uncharacterized protein</fullName>
    </submittedName>
</protein>
<reference evidence="1" key="1">
    <citation type="journal article" date="2015" name="Nature">
        <title>Complex archaea that bridge the gap between prokaryotes and eukaryotes.</title>
        <authorList>
            <person name="Spang A."/>
            <person name="Saw J.H."/>
            <person name="Jorgensen S.L."/>
            <person name="Zaremba-Niedzwiedzka K."/>
            <person name="Martijn J."/>
            <person name="Lind A.E."/>
            <person name="van Eijk R."/>
            <person name="Schleper C."/>
            <person name="Guy L."/>
            <person name="Ettema T.J."/>
        </authorList>
    </citation>
    <scope>NUCLEOTIDE SEQUENCE</scope>
</reference>
<comment type="caution">
    <text evidence="1">The sequence shown here is derived from an EMBL/GenBank/DDBJ whole genome shotgun (WGS) entry which is preliminary data.</text>
</comment>
<dbReference type="AlphaFoldDB" id="A0A0F9BCG4"/>
<gene>
    <name evidence="1" type="ORF">LCGC14_2806620</name>
</gene>
<evidence type="ECO:0000313" key="1">
    <source>
        <dbReference type="EMBL" id="KKK82116.1"/>
    </source>
</evidence>
<organism evidence="1">
    <name type="scientific">marine sediment metagenome</name>
    <dbReference type="NCBI Taxonomy" id="412755"/>
    <lineage>
        <taxon>unclassified sequences</taxon>
        <taxon>metagenomes</taxon>
        <taxon>ecological metagenomes</taxon>
    </lineage>
</organism>
<accession>A0A0F9BCG4</accession>
<dbReference type="EMBL" id="LAZR01052814">
    <property type="protein sequence ID" value="KKK82116.1"/>
    <property type="molecule type" value="Genomic_DNA"/>
</dbReference>
<name>A0A0F9BCG4_9ZZZZ</name>
<sequence length="237" mass="27290">MPREEVTPPQSLADEHTLIAQRYAGALVGHPYQDGQQNRFVVVDRSRPWREPAVVADDCLFCVRLTDEQAIQRVEGFQHQIDIEACRGKYQHIGAWLDSGSPDVPNPKHDHKNRANLRRFCELFQDMPTERRPTGWETKPFPMVALPLRLKRKMCVEWNHLLLRWMEENVLQYDFDTHVFWHDVVAKPTTPLTDGWPADWPHPQVNWPAVPVVDPSCFSEGTEYGLRGGASPGGDYD</sequence>